<dbReference type="SMART" id="SM00220">
    <property type="entry name" value="S_TKc"/>
    <property type="match status" value="1"/>
</dbReference>
<name>A0A1R2B5X5_9CILI</name>
<comment type="catalytic activity">
    <reaction evidence="7">
        <text>L-threonyl-[protein] + ATP = O-phospho-L-threonyl-[protein] + ADP + H(+)</text>
        <dbReference type="Rhea" id="RHEA:46608"/>
        <dbReference type="Rhea" id="RHEA-COMP:11060"/>
        <dbReference type="Rhea" id="RHEA-COMP:11605"/>
        <dbReference type="ChEBI" id="CHEBI:15378"/>
        <dbReference type="ChEBI" id="CHEBI:30013"/>
        <dbReference type="ChEBI" id="CHEBI:30616"/>
        <dbReference type="ChEBI" id="CHEBI:61977"/>
        <dbReference type="ChEBI" id="CHEBI:456216"/>
        <dbReference type="EC" id="2.7.11.1"/>
    </reaction>
</comment>
<dbReference type="GO" id="GO:0004674">
    <property type="term" value="F:protein serine/threonine kinase activity"/>
    <property type="evidence" value="ECO:0007669"/>
    <property type="project" value="UniProtKB-KW"/>
</dbReference>
<keyword evidence="5" id="KW-0418">Kinase</keyword>
<dbReference type="AlphaFoldDB" id="A0A1R2B5X5"/>
<reference evidence="12 13" key="1">
    <citation type="submission" date="2016-11" db="EMBL/GenBank/DDBJ databases">
        <title>The macronuclear genome of Stentor coeruleus: a giant cell with tiny introns.</title>
        <authorList>
            <person name="Slabodnick M."/>
            <person name="Ruby J.G."/>
            <person name="Reiff S.B."/>
            <person name="Swart E.C."/>
            <person name="Gosai S."/>
            <person name="Prabakaran S."/>
            <person name="Witkowska E."/>
            <person name="Larue G.E."/>
            <person name="Fisher S."/>
            <person name="Freeman R.M."/>
            <person name="Gunawardena J."/>
            <person name="Chu W."/>
            <person name="Stover N.A."/>
            <person name="Gregory B.D."/>
            <person name="Nowacki M."/>
            <person name="Derisi J."/>
            <person name="Roy S.W."/>
            <person name="Marshall W.F."/>
            <person name="Sood P."/>
        </authorList>
    </citation>
    <scope>NUCLEOTIDE SEQUENCE [LARGE SCALE GENOMIC DNA]</scope>
    <source>
        <strain evidence="12">WM001</strain>
    </source>
</reference>
<dbReference type="InterPro" id="IPR017441">
    <property type="entry name" value="Protein_kinase_ATP_BS"/>
</dbReference>
<feature type="binding site" evidence="9">
    <location>
        <position position="39"/>
    </location>
    <ligand>
        <name>ATP</name>
        <dbReference type="ChEBI" id="CHEBI:30616"/>
    </ligand>
</feature>
<keyword evidence="6 9" id="KW-0067">ATP-binding</keyword>
<keyword evidence="4 9" id="KW-0547">Nucleotide-binding</keyword>
<dbReference type="PROSITE" id="PS00108">
    <property type="entry name" value="PROTEIN_KINASE_ST"/>
    <property type="match status" value="1"/>
</dbReference>
<comment type="similarity">
    <text evidence="10">Belongs to the protein kinase superfamily.</text>
</comment>
<evidence type="ECO:0000256" key="5">
    <source>
        <dbReference type="ARBA" id="ARBA00022777"/>
    </source>
</evidence>
<dbReference type="EMBL" id="MPUH01000923">
    <property type="protein sequence ID" value="OMJ72181.1"/>
    <property type="molecule type" value="Genomic_DNA"/>
</dbReference>
<dbReference type="PROSITE" id="PS50011">
    <property type="entry name" value="PROTEIN_KINASE_DOM"/>
    <property type="match status" value="1"/>
</dbReference>
<evidence type="ECO:0000256" key="2">
    <source>
        <dbReference type="ARBA" id="ARBA00022527"/>
    </source>
</evidence>
<evidence type="ECO:0000256" key="8">
    <source>
        <dbReference type="ARBA" id="ARBA00048679"/>
    </source>
</evidence>
<dbReference type="PROSITE" id="PS00107">
    <property type="entry name" value="PROTEIN_KINASE_ATP"/>
    <property type="match status" value="1"/>
</dbReference>
<dbReference type="SUPFAM" id="SSF56112">
    <property type="entry name" value="Protein kinase-like (PK-like)"/>
    <property type="match status" value="1"/>
</dbReference>
<evidence type="ECO:0000313" key="13">
    <source>
        <dbReference type="Proteomes" id="UP000187209"/>
    </source>
</evidence>
<evidence type="ECO:0000259" key="11">
    <source>
        <dbReference type="PROSITE" id="PS50011"/>
    </source>
</evidence>
<gene>
    <name evidence="12" type="ORF">SteCoe_29448</name>
</gene>
<dbReference type="Gene3D" id="1.10.510.10">
    <property type="entry name" value="Transferase(Phosphotransferase) domain 1"/>
    <property type="match status" value="1"/>
</dbReference>
<dbReference type="InterPro" id="IPR008271">
    <property type="entry name" value="Ser/Thr_kinase_AS"/>
</dbReference>
<evidence type="ECO:0000256" key="10">
    <source>
        <dbReference type="RuleBase" id="RU000304"/>
    </source>
</evidence>
<dbReference type="OrthoDB" id="248923at2759"/>
<comment type="catalytic activity">
    <reaction evidence="8">
        <text>L-seryl-[protein] + ATP = O-phospho-L-seryl-[protein] + ADP + H(+)</text>
        <dbReference type="Rhea" id="RHEA:17989"/>
        <dbReference type="Rhea" id="RHEA-COMP:9863"/>
        <dbReference type="Rhea" id="RHEA-COMP:11604"/>
        <dbReference type="ChEBI" id="CHEBI:15378"/>
        <dbReference type="ChEBI" id="CHEBI:29999"/>
        <dbReference type="ChEBI" id="CHEBI:30616"/>
        <dbReference type="ChEBI" id="CHEBI:83421"/>
        <dbReference type="ChEBI" id="CHEBI:456216"/>
        <dbReference type="EC" id="2.7.11.1"/>
    </reaction>
</comment>
<evidence type="ECO:0000313" key="12">
    <source>
        <dbReference type="EMBL" id="OMJ72181.1"/>
    </source>
</evidence>
<dbReference type="Gene3D" id="3.30.200.20">
    <property type="entry name" value="Phosphorylase Kinase, domain 1"/>
    <property type="match status" value="1"/>
</dbReference>
<keyword evidence="2 10" id="KW-0723">Serine/threonine-protein kinase</keyword>
<accession>A0A1R2B5X5</accession>
<dbReference type="PANTHER" id="PTHR44899">
    <property type="entry name" value="CAMK FAMILY PROTEIN KINASE"/>
    <property type="match status" value="1"/>
</dbReference>
<dbReference type="PANTHER" id="PTHR44899:SF3">
    <property type="entry name" value="SERINE_THREONINE-PROTEIN KINASE NEK1"/>
    <property type="match status" value="1"/>
</dbReference>
<dbReference type="InterPro" id="IPR000719">
    <property type="entry name" value="Prot_kinase_dom"/>
</dbReference>
<dbReference type="EC" id="2.7.11.1" evidence="1"/>
<evidence type="ECO:0000256" key="6">
    <source>
        <dbReference type="ARBA" id="ARBA00022840"/>
    </source>
</evidence>
<evidence type="ECO:0000256" key="9">
    <source>
        <dbReference type="PROSITE-ProRule" id="PRU10141"/>
    </source>
</evidence>
<evidence type="ECO:0000256" key="4">
    <source>
        <dbReference type="ARBA" id="ARBA00022741"/>
    </source>
</evidence>
<evidence type="ECO:0000256" key="3">
    <source>
        <dbReference type="ARBA" id="ARBA00022679"/>
    </source>
</evidence>
<evidence type="ECO:0000256" key="7">
    <source>
        <dbReference type="ARBA" id="ARBA00047899"/>
    </source>
</evidence>
<protein>
    <recommendedName>
        <fullName evidence="1">non-specific serine/threonine protein kinase</fullName>
        <ecNumber evidence="1">2.7.11.1</ecNumber>
    </recommendedName>
</protein>
<keyword evidence="3" id="KW-0808">Transferase</keyword>
<feature type="domain" description="Protein kinase" evidence="11">
    <location>
        <begin position="11"/>
        <end position="273"/>
    </location>
</feature>
<dbReference type="InterPro" id="IPR051131">
    <property type="entry name" value="NEK_Ser/Thr_kinase_NIMA"/>
</dbReference>
<keyword evidence="13" id="KW-1185">Reference proteome</keyword>
<dbReference type="Proteomes" id="UP000187209">
    <property type="component" value="Unassembled WGS sequence"/>
</dbReference>
<proteinExistence type="inferred from homology"/>
<comment type="caution">
    <text evidence="12">The sequence shown here is derived from an EMBL/GenBank/DDBJ whole genome shotgun (WGS) entry which is preliminary data.</text>
</comment>
<dbReference type="InterPro" id="IPR011009">
    <property type="entry name" value="Kinase-like_dom_sf"/>
</dbReference>
<organism evidence="12 13">
    <name type="scientific">Stentor coeruleus</name>
    <dbReference type="NCBI Taxonomy" id="5963"/>
    <lineage>
        <taxon>Eukaryota</taxon>
        <taxon>Sar</taxon>
        <taxon>Alveolata</taxon>
        <taxon>Ciliophora</taxon>
        <taxon>Postciliodesmatophora</taxon>
        <taxon>Heterotrichea</taxon>
        <taxon>Heterotrichida</taxon>
        <taxon>Stentoridae</taxon>
        <taxon>Stentor</taxon>
    </lineage>
</organism>
<evidence type="ECO:0000256" key="1">
    <source>
        <dbReference type="ARBA" id="ARBA00012513"/>
    </source>
</evidence>
<dbReference type="GO" id="GO:0005524">
    <property type="term" value="F:ATP binding"/>
    <property type="evidence" value="ECO:0007669"/>
    <property type="project" value="UniProtKB-UniRule"/>
</dbReference>
<dbReference type="Pfam" id="PF00069">
    <property type="entry name" value="Pkinase"/>
    <property type="match status" value="1"/>
</dbReference>
<sequence length="403" mass="45614">MNLEGSPFAKYKIIGTLGSGTFGTVYHVKSPDLRDFVIKSINLNNLSSKKQNRALKEVSILESQSHPHLITYLSSCIHEHKLLILMEYASGGDLQKLINTYKQNRTYLSEKTIWNIIYEVCLGVEYLHKKNIIHRDIKCLNILMDNDKRIKIADMGVCKTVKGKDPMEGTEVGTPLYLSPEIIQHKPYDMKVDVWAIGCVAYNLSALEPPFIADNIISLARLIVKARPKQLPNCYSSKLFEFILRLMDKRASTRPNITEVFQFIPAAIRLSYIPPKWRSGVNAESVIPSPPMLFNTFPAAKPAKINSKDKIGSIAKNPDRFKMYMMENSKLISSRRLCMKPMPNFVFNSQDVVVGHPIVRPYTVVRPTSGVIRRDLDMNRGCIRPASAYSGKKTTAMDLAFLE</sequence>